<dbReference type="Pfam" id="PF23189">
    <property type="entry name" value="UPF0261_C"/>
    <property type="match status" value="1"/>
</dbReference>
<dbReference type="PANTHER" id="PTHR31862:SF1">
    <property type="entry name" value="UPF0261 DOMAIN PROTEIN (AFU_ORTHOLOGUE AFUA_1G10120)"/>
    <property type="match status" value="1"/>
</dbReference>
<dbReference type="RefSeq" id="WP_106774504.1">
    <property type="nucleotide sequence ID" value="NZ_PXYK01000026.1"/>
</dbReference>
<name>A0A2P7RZN7_9HYPH</name>
<dbReference type="InterPro" id="IPR044122">
    <property type="entry name" value="UPF0261_N"/>
</dbReference>
<dbReference type="NCBIfam" id="NF002674">
    <property type="entry name" value="PRK02399.1-2"/>
    <property type="match status" value="1"/>
</dbReference>
<dbReference type="OrthoDB" id="9776369at2"/>
<dbReference type="PIRSF" id="PIRSF033271">
    <property type="entry name" value="UCP033271"/>
    <property type="match status" value="1"/>
</dbReference>
<dbReference type="Gene3D" id="3.40.50.12020">
    <property type="entry name" value="Uncharacterised protein family UPF0261, NN domain"/>
    <property type="match status" value="1"/>
</dbReference>
<feature type="domain" description="UPF0261" evidence="2">
    <location>
        <begin position="184"/>
        <end position="398"/>
    </location>
</feature>
<evidence type="ECO:0000259" key="1">
    <source>
        <dbReference type="Pfam" id="PF06792"/>
    </source>
</evidence>
<proteinExistence type="predicted"/>
<comment type="caution">
    <text evidence="3">The sequence shown here is derived from an EMBL/GenBank/DDBJ whole genome shotgun (WGS) entry which is preliminary data.</text>
</comment>
<dbReference type="AlphaFoldDB" id="A0A2P7RZN7"/>
<protein>
    <submittedName>
        <fullName evidence="3">Uncharacterized protein</fullName>
    </submittedName>
</protein>
<feature type="domain" description="UPF0261" evidence="1">
    <location>
        <begin position="4"/>
        <end position="175"/>
    </location>
</feature>
<dbReference type="InterPro" id="IPR056778">
    <property type="entry name" value="UPF0261_C"/>
</dbReference>
<dbReference type="CDD" id="cd15488">
    <property type="entry name" value="Tm-1-like"/>
    <property type="match status" value="1"/>
</dbReference>
<sequence length="405" mass="41796">MKKVVAILGTFDSKGVEYAFLRQQVEAQGVETLTIDVGVFRSSFTPDIAAAEVAAAGGGDLKTLAAKKDRGEAMAVMSKGAAVVAARLAAEGRIHGIVAMGGGGGSSVAAAAMQALPVGFPKLLVSTLAAGDTRPLVGVKDVTIMPAVVDISGINRLSSQILANAAGAIAGMVKAWRTEPEEQRPLIAATMFGVTTSCVTKAREMLEQAGYEVLVFHATGTGGRTMEELIRAGFIAGVLDITTTELADELAGGVLSAGPDRLEAAGAAGIPQVVSAGALDMVNFGAPETVPTKYAGRAFYRHNPLVTLMRTTAEENAELGRRIAAKLNKAEGPTVFMIPRRGVSSIDVEGKPFHDPAADAALFAALKAGLSGTVRVVDLDTDINDEIFATEAARLLIEAIEAPRS</sequence>
<dbReference type="InterPro" id="IPR008322">
    <property type="entry name" value="UPF0261"/>
</dbReference>
<dbReference type="Gene3D" id="3.40.50.12030">
    <property type="entry name" value="Uncharacterised protein family UPF0261, NC domain"/>
    <property type="match status" value="1"/>
</dbReference>
<evidence type="ECO:0000313" key="3">
    <source>
        <dbReference type="EMBL" id="PSJ55679.1"/>
    </source>
</evidence>
<accession>A0A2P7RZN7</accession>
<dbReference type="Proteomes" id="UP000241229">
    <property type="component" value="Unassembled WGS sequence"/>
</dbReference>
<evidence type="ECO:0000313" key="4">
    <source>
        <dbReference type="Proteomes" id="UP000241229"/>
    </source>
</evidence>
<organism evidence="3 4">
    <name type="scientific">Kumtagia ephedrae</name>
    <dbReference type="NCBI Taxonomy" id="2116701"/>
    <lineage>
        <taxon>Bacteria</taxon>
        <taxon>Pseudomonadati</taxon>
        <taxon>Pseudomonadota</taxon>
        <taxon>Alphaproteobacteria</taxon>
        <taxon>Hyphomicrobiales</taxon>
        <taxon>Phyllobacteriaceae</taxon>
        <taxon>Kumtagia</taxon>
    </lineage>
</organism>
<dbReference type="EMBL" id="PXYK01000026">
    <property type="protein sequence ID" value="PSJ55679.1"/>
    <property type="molecule type" value="Genomic_DNA"/>
</dbReference>
<keyword evidence="4" id="KW-1185">Reference proteome</keyword>
<dbReference type="Pfam" id="PF06792">
    <property type="entry name" value="UPF0261"/>
    <property type="match status" value="1"/>
</dbReference>
<gene>
    <name evidence="3" type="ORF">C7I84_22695</name>
</gene>
<dbReference type="PANTHER" id="PTHR31862">
    <property type="entry name" value="UPF0261 DOMAIN PROTEIN (AFU_ORTHOLOGUE AFUA_1G10120)"/>
    <property type="match status" value="1"/>
</dbReference>
<reference evidence="3 4" key="1">
    <citation type="submission" date="2018-03" db="EMBL/GenBank/DDBJ databases">
        <title>The draft genome of Mesorhizobium sp. 6GN-30.</title>
        <authorList>
            <person name="Liu L."/>
            <person name="Li L."/>
            <person name="Wang T."/>
            <person name="Zhang X."/>
            <person name="Liang L."/>
        </authorList>
    </citation>
    <scope>NUCLEOTIDE SEQUENCE [LARGE SCALE GENOMIC DNA]</scope>
    <source>
        <strain evidence="3 4">6GN30</strain>
    </source>
</reference>
<dbReference type="InterPro" id="IPR051353">
    <property type="entry name" value="Tobamovirus_resist_UPF0261"/>
</dbReference>
<evidence type="ECO:0000259" key="2">
    <source>
        <dbReference type="Pfam" id="PF23189"/>
    </source>
</evidence>